<comment type="similarity">
    <text evidence="4">Belongs to the class-II pyridoxal-phosphate-dependent aminotransferase family.</text>
</comment>
<dbReference type="GO" id="GO:0008483">
    <property type="term" value="F:transaminase activity"/>
    <property type="evidence" value="ECO:0007669"/>
    <property type="project" value="UniProtKB-KW"/>
</dbReference>
<dbReference type="InterPro" id="IPR015422">
    <property type="entry name" value="PyrdxlP-dep_Trfase_small"/>
</dbReference>
<evidence type="ECO:0000256" key="2">
    <source>
        <dbReference type="ARBA" id="ARBA00022679"/>
    </source>
</evidence>
<evidence type="ECO:0000313" key="7">
    <source>
        <dbReference type="Proteomes" id="UP001589670"/>
    </source>
</evidence>
<dbReference type="InterPro" id="IPR050087">
    <property type="entry name" value="AON_synthase_class-II"/>
</dbReference>
<dbReference type="Gene3D" id="3.40.640.10">
    <property type="entry name" value="Type I PLP-dependent aspartate aminotransferase-like (Major domain)"/>
    <property type="match status" value="1"/>
</dbReference>
<feature type="domain" description="Aminotransferase class I/classII large" evidence="5">
    <location>
        <begin position="46"/>
        <end position="385"/>
    </location>
</feature>
<reference evidence="6 7" key="1">
    <citation type="submission" date="2024-09" db="EMBL/GenBank/DDBJ databases">
        <authorList>
            <person name="Sun Q."/>
            <person name="Mori K."/>
        </authorList>
    </citation>
    <scope>NUCLEOTIDE SEQUENCE [LARGE SCALE GENOMIC DNA]</scope>
    <source>
        <strain evidence="6 7">CECT 9424</strain>
    </source>
</reference>
<dbReference type="InterPro" id="IPR004839">
    <property type="entry name" value="Aminotransferase_I/II_large"/>
</dbReference>
<dbReference type="PROSITE" id="PS00599">
    <property type="entry name" value="AA_TRANSFER_CLASS_2"/>
    <property type="match status" value="1"/>
</dbReference>
<dbReference type="InterPro" id="IPR001917">
    <property type="entry name" value="Aminotrans_II_pyridoxalP_BS"/>
</dbReference>
<dbReference type="EMBL" id="JBHMEC010000017">
    <property type="protein sequence ID" value="MFB9150278.1"/>
    <property type="molecule type" value="Genomic_DNA"/>
</dbReference>
<sequence>MSISDRFAELAQIRESLGTVEADPSRIVMEKILSPTEAIIGNRPTILVGTNNYLGLTFDSGVLEAASAAMHEQGSGTTGSRMANGSFAGHAALERAFAEFYGVPSAMIFSTGYQTNLGLLMAILRPGDKVVLDSHSHACIYDGCRISGADFLAFRHNDPEDLRKRLRRMGGEAEGALVIAEGLYSMLGDTAPLAELCAVAKEYGAWFMVDEAHSFGVYGERGLGLCESAGILDQVDFITGTFSKSLASLGGFCVSRHPEMQLLRYGSRPYIFTASSSPANIAAAHAALDAIRTRPELKDKLWANANRLHDGLRALGYELASTVSPVIAVRVPSKEGGARLWNELLEQGVYANLVLPPAAPDSAALLRCSLSAAHSFAQIDAILAAFETVGAGAGADRAACAEAGAR</sequence>
<organism evidence="6 7">
    <name type="scientific">Roseovarius ramblicola</name>
    <dbReference type="NCBI Taxonomy" id="2022336"/>
    <lineage>
        <taxon>Bacteria</taxon>
        <taxon>Pseudomonadati</taxon>
        <taxon>Pseudomonadota</taxon>
        <taxon>Alphaproteobacteria</taxon>
        <taxon>Rhodobacterales</taxon>
        <taxon>Roseobacteraceae</taxon>
        <taxon>Roseovarius</taxon>
    </lineage>
</organism>
<comment type="cofactor">
    <cofactor evidence="1 4">
        <name>pyridoxal 5'-phosphate</name>
        <dbReference type="ChEBI" id="CHEBI:597326"/>
    </cofactor>
</comment>
<keyword evidence="2" id="KW-0808">Transferase</keyword>
<evidence type="ECO:0000256" key="1">
    <source>
        <dbReference type="ARBA" id="ARBA00001933"/>
    </source>
</evidence>
<proteinExistence type="inferred from homology"/>
<dbReference type="InterPro" id="IPR015421">
    <property type="entry name" value="PyrdxlP-dep_Trfase_major"/>
</dbReference>
<keyword evidence="6" id="KW-0032">Aminotransferase</keyword>
<dbReference type="Pfam" id="PF00155">
    <property type="entry name" value="Aminotran_1_2"/>
    <property type="match status" value="1"/>
</dbReference>
<dbReference type="PANTHER" id="PTHR13693:SF3">
    <property type="entry name" value="LD36009P"/>
    <property type="match status" value="1"/>
</dbReference>
<dbReference type="Proteomes" id="UP001589670">
    <property type="component" value="Unassembled WGS sequence"/>
</dbReference>
<evidence type="ECO:0000313" key="6">
    <source>
        <dbReference type="EMBL" id="MFB9150278.1"/>
    </source>
</evidence>
<name>A0ABV5I0R0_9RHOB</name>
<dbReference type="SUPFAM" id="SSF53383">
    <property type="entry name" value="PLP-dependent transferases"/>
    <property type="match status" value="1"/>
</dbReference>
<keyword evidence="7" id="KW-1185">Reference proteome</keyword>
<dbReference type="PANTHER" id="PTHR13693">
    <property type="entry name" value="CLASS II AMINOTRANSFERASE/8-AMINO-7-OXONONANOATE SYNTHASE"/>
    <property type="match status" value="1"/>
</dbReference>
<evidence type="ECO:0000259" key="5">
    <source>
        <dbReference type="Pfam" id="PF00155"/>
    </source>
</evidence>
<dbReference type="Gene3D" id="3.90.1150.10">
    <property type="entry name" value="Aspartate Aminotransferase, domain 1"/>
    <property type="match status" value="1"/>
</dbReference>
<protein>
    <submittedName>
        <fullName evidence="6">Aminotransferase class I/II-fold pyridoxal phosphate-dependent enzyme</fullName>
    </submittedName>
</protein>
<gene>
    <name evidence="6" type="ORF">ACFFU4_11020</name>
</gene>
<dbReference type="NCBIfam" id="NF047599">
    <property type="entry name" value="SerpalmtaseBetaP"/>
    <property type="match status" value="1"/>
</dbReference>
<accession>A0ABV5I0R0</accession>
<dbReference type="RefSeq" id="WP_377069821.1">
    <property type="nucleotide sequence ID" value="NZ_JBHMEC010000017.1"/>
</dbReference>
<evidence type="ECO:0000256" key="3">
    <source>
        <dbReference type="ARBA" id="ARBA00022898"/>
    </source>
</evidence>
<comment type="caution">
    <text evidence="6">The sequence shown here is derived from an EMBL/GenBank/DDBJ whole genome shotgun (WGS) entry which is preliminary data.</text>
</comment>
<keyword evidence="3 4" id="KW-0663">Pyridoxal phosphate</keyword>
<dbReference type="InterPro" id="IPR015424">
    <property type="entry name" value="PyrdxlP-dep_Trfase"/>
</dbReference>
<evidence type="ECO:0000256" key="4">
    <source>
        <dbReference type="RuleBase" id="RU003693"/>
    </source>
</evidence>